<accession>A0ACA9PC69</accession>
<protein>
    <submittedName>
        <fullName evidence="1">5842_t:CDS:1</fullName>
    </submittedName>
</protein>
<evidence type="ECO:0000313" key="2">
    <source>
        <dbReference type="Proteomes" id="UP000789366"/>
    </source>
</evidence>
<proteinExistence type="predicted"/>
<comment type="caution">
    <text evidence="1">The sequence shown here is derived from an EMBL/GenBank/DDBJ whole genome shotgun (WGS) entry which is preliminary data.</text>
</comment>
<dbReference type="Proteomes" id="UP000789366">
    <property type="component" value="Unassembled WGS sequence"/>
</dbReference>
<sequence>TTVIVKQKFTQILDACSLDVIVAVVGAVAIVETIAVAFDADGFVLTCF</sequence>
<dbReference type="EMBL" id="CAJVPW010022882">
    <property type="protein sequence ID" value="CAG8699148.1"/>
    <property type="molecule type" value="Genomic_DNA"/>
</dbReference>
<name>A0ACA9PC69_9GLOM</name>
<reference evidence="1" key="1">
    <citation type="submission" date="2021-06" db="EMBL/GenBank/DDBJ databases">
        <authorList>
            <person name="Kallberg Y."/>
            <person name="Tangrot J."/>
            <person name="Rosling A."/>
        </authorList>
    </citation>
    <scope>NUCLEOTIDE SEQUENCE</scope>
    <source>
        <strain evidence="1">28 12/20/2015</strain>
    </source>
</reference>
<gene>
    <name evidence="1" type="ORF">SPELUC_LOCUS11182</name>
</gene>
<keyword evidence="2" id="KW-1185">Reference proteome</keyword>
<evidence type="ECO:0000313" key="1">
    <source>
        <dbReference type="EMBL" id="CAG8699148.1"/>
    </source>
</evidence>
<feature type="non-terminal residue" evidence="1">
    <location>
        <position position="1"/>
    </location>
</feature>
<organism evidence="1 2">
    <name type="scientific">Cetraspora pellucida</name>
    <dbReference type="NCBI Taxonomy" id="1433469"/>
    <lineage>
        <taxon>Eukaryota</taxon>
        <taxon>Fungi</taxon>
        <taxon>Fungi incertae sedis</taxon>
        <taxon>Mucoromycota</taxon>
        <taxon>Glomeromycotina</taxon>
        <taxon>Glomeromycetes</taxon>
        <taxon>Diversisporales</taxon>
        <taxon>Gigasporaceae</taxon>
        <taxon>Cetraspora</taxon>
    </lineage>
</organism>